<reference evidence="3 4" key="1">
    <citation type="submission" date="2016-04" db="EMBL/GenBank/DDBJ databases">
        <title>Draft genome sequence of freshwater magnetotactic bacteria Magnetospirillum marisnigri SP-1 and Magnetospirillum moscoviense BB-1.</title>
        <authorList>
            <person name="Koziaeva V."/>
            <person name="Dziuba M.V."/>
            <person name="Ivanov T.M."/>
            <person name="Kuznetsov B."/>
            <person name="Grouzdev D.S."/>
        </authorList>
    </citation>
    <scope>NUCLEOTIDE SEQUENCE [LARGE SCALE GENOMIC DNA]</scope>
    <source>
        <strain evidence="3 4">SP-1</strain>
    </source>
</reference>
<comment type="caution">
    <text evidence="3">The sequence shown here is derived from an EMBL/GenBank/DDBJ whole genome shotgun (WGS) entry which is preliminary data.</text>
</comment>
<dbReference type="InterPro" id="IPR014748">
    <property type="entry name" value="Enoyl-CoA_hydra_C"/>
</dbReference>
<sequence>MSTQAFTLLTVEMQGPVAVVGLNRPDKRNAINDPLIDEICAFFAAPPSEARVVVLHGHGPHFSSGLDLAEHRDREAFEVMMHSQKWHRTFHHVQMGGLPVVSALKGAVVGGGLELATSTHVRVAEPSTFYALPEGSRGIFVGGGGSVRVARVIGAGRMAEMMLTGHAYNAQEGQAMGLSHHLVGEGEALPKALELAGRIAGNAPLSNYAVINALPRIADMAQSDGLFAESLMAAMAQTSPEARERMRAFLEKRAPKAGS</sequence>
<dbReference type="GO" id="GO:0006635">
    <property type="term" value="P:fatty acid beta-oxidation"/>
    <property type="evidence" value="ECO:0007669"/>
    <property type="project" value="TreeGrafter"/>
</dbReference>
<gene>
    <name evidence="3" type="ORF">A6A04_15275</name>
</gene>
<dbReference type="Pfam" id="PF00378">
    <property type="entry name" value="ECH_1"/>
    <property type="match status" value="1"/>
</dbReference>
<evidence type="ECO:0000256" key="1">
    <source>
        <dbReference type="ARBA" id="ARBA00005254"/>
    </source>
</evidence>
<dbReference type="OrthoDB" id="5730382at2"/>
<dbReference type="Proteomes" id="UP000078428">
    <property type="component" value="Unassembled WGS sequence"/>
</dbReference>
<dbReference type="GO" id="GO:0016829">
    <property type="term" value="F:lyase activity"/>
    <property type="evidence" value="ECO:0007669"/>
    <property type="project" value="UniProtKB-KW"/>
</dbReference>
<evidence type="ECO:0000313" key="4">
    <source>
        <dbReference type="Proteomes" id="UP000078428"/>
    </source>
</evidence>
<comment type="similarity">
    <text evidence="1">Belongs to the enoyl-CoA hydratase/isomerase family.</text>
</comment>
<dbReference type="SUPFAM" id="SSF52096">
    <property type="entry name" value="ClpP/crotonase"/>
    <property type="match status" value="1"/>
</dbReference>
<dbReference type="InterPro" id="IPR001753">
    <property type="entry name" value="Enoyl-CoA_hydra/iso"/>
</dbReference>
<evidence type="ECO:0000313" key="3">
    <source>
        <dbReference type="EMBL" id="OAN52861.1"/>
    </source>
</evidence>
<organism evidence="3 4">
    <name type="scientific">Paramagnetospirillum marisnigri</name>
    <dbReference type="NCBI Taxonomy" id="1285242"/>
    <lineage>
        <taxon>Bacteria</taxon>
        <taxon>Pseudomonadati</taxon>
        <taxon>Pseudomonadota</taxon>
        <taxon>Alphaproteobacteria</taxon>
        <taxon>Rhodospirillales</taxon>
        <taxon>Magnetospirillaceae</taxon>
        <taxon>Paramagnetospirillum</taxon>
    </lineage>
</organism>
<dbReference type="CDD" id="cd06558">
    <property type="entry name" value="crotonase-like"/>
    <property type="match status" value="1"/>
</dbReference>
<dbReference type="Gene3D" id="1.10.12.10">
    <property type="entry name" value="Lyase 2-enoyl-coa Hydratase, Chain A, domain 2"/>
    <property type="match status" value="1"/>
</dbReference>
<dbReference type="NCBIfam" id="NF006013">
    <property type="entry name" value="PRK08150.1"/>
    <property type="match status" value="1"/>
</dbReference>
<accession>A0A178MSX8</accession>
<protein>
    <submittedName>
        <fullName evidence="3">Enoyl-CoA hydratase</fullName>
    </submittedName>
</protein>
<dbReference type="InterPro" id="IPR029045">
    <property type="entry name" value="ClpP/crotonase-like_dom_sf"/>
</dbReference>
<proteinExistence type="inferred from homology"/>
<dbReference type="AlphaFoldDB" id="A0A178MSX8"/>
<dbReference type="RefSeq" id="WP_068490620.1">
    <property type="nucleotide sequence ID" value="NZ_LWQT01000042.1"/>
</dbReference>
<dbReference type="Gene3D" id="3.90.226.10">
    <property type="entry name" value="2-enoyl-CoA Hydratase, Chain A, domain 1"/>
    <property type="match status" value="1"/>
</dbReference>
<keyword evidence="4" id="KW-1185">Reference proteome</keyword>
<evidence type="ECO:0000256" key="2">
    <source>
        <dbReference type="ARBA" id="ARBA00023239"/>
    </source>
</evidence>
<name>A0A178MSX8_9PROT</name>
<dbReference type="PANTHER" id="PTHR11941:SF54">
    <property type="entry name" value="ENOYL-COA HYDRATASE, MITOCHONDRIAL"/>
    <property type="match status" value="1"/>
</dbReference>
<dbReference type="EMBL" id="LWQT01000042">
    <property type="protein sequence ID" value="OAN52861.1"/>
    <property type="molecule type" value="Genomic_DNA"/>
</dbReference>
<dbReference type="PANTHER" id="PTHR11941">
    <property type="entry name" value="ENOYL-COA HYDRATASE-RELATED"/>
    <property type="match status" value="1"/>
</dbReference>
<dbReference type="STRING" id="1285242.A6A04_15275"/>
<keyword evidence="2" id="KW-0456">Lyase</keyword>